<dbReference type="Proteomes" id="UP001281614">
    <property type="component" value="Unassembled WGS sequence"/>
</dbReference>
<feature type="region of interest" description="Disordered" evidence="1">
    <location>
        <begin position="438"/>
        <end position="473"/>
    </location>
</feature>
<name>A0AAD9YR81_COLKA</name>
<reference evidence="2" key="1">
    <citation type="submission" date="2023-02" db="EMBL/GenBank/DDBJ databases">
        <title>Colletotrichum kahawae CIFC_Que2 genome sequencing and assembly.</title>
        <authorList>
            <person name="Baroncelli R."/>
        </authorList>
    </citation>
    <scope>NUCLEOTIDE SEQUENCE</scope>
    <source>
        <strain evidence="2">CIFC_Que2</strain>
    </source>
</reference>
<dbReference type="CDD" id="cd06503">
    <property type="entry name" value="ATP-synt_Fo_b"/>
    <property type="match status" value="1"/>
</dbReference>
<keyword evidence="3" id="KW-1185">Reference proteome</keyword>
<feature type="compositionally biased region" description="Polar residues" evidence="1">
    <location>
        <begin position="326"/>
        <end position="345"/>
    </location>
</feature>
<organism evidence="2 3">
    <name type="scientific">Colletotrichum kahawae</name>
    <name type="common">Coffee berry disease fungus</name>
    <dbReference type="NCBI Taxonomy" id="34407"/>
    <lineage>
        <taxon>Eukaryota</taxon>
        <taxon>Fungi</taxon>
        <taxon>Dikarya</taxon>
        <taxon>Ascomycota</taxon>
        <taxon>Pezizomycotina</taxon>
        <taxon>Sordariomycetes</taxon>
        <taxon>Hypocreomycetidae</taxon>
        <taxon>Glomerellales</taxon>
        <taxon>Glomerellaceae</taxon>
        <taxon>Colletotrichum</taxon>
        <taxon>Colletotrichum gloeosporioides species complex</taxon>
    </lineage>
</organism>
<feature type="compositionally biased region" description="Polar residues" evidence="1">
    <location>
        <begin position="252"/>
        <end position="261"/>
    </location>
</feature>
<protein>
    <recommendedName>
        <fullName evidence="4">Fungal N-terminal domain-containing protein</fullName>
    </recommendedName>
</protein>
<evidence type="ECO:0000256" key="1">
    <source>
        <dbReference type="SAM" id="MobiDB-lite"/>
    </source>
</evidence>
<comment type="caution">
    <text evidence="2">The sequence shown here is derived from an EMBL/GenBank/DDBJ whole genome shotgun (WGS) entry which is preliminary data.</text>
</comment>
<sequence>MAEVLGLVTAIGAIITSGFQLATAISTIVDDLGTAGAQVQAIAVETRTILLTLRSINKHLVRANRVTTEVANIVGDIIALCRKDIDDIKECMAPLLGKRAEEMVLKHKLRWLFAKSKVSTRQASLNSLKLTLALFLQALDLMEEDYIEDYMQAVVQQKVSESKNVKRAFIEAERRDQALEKAYEPSPAISSLKMIDQPGLEIEKLSQTICIITEDIDETDCDQSISQAMVKVIHRQSGDGSSDEEGSDLLPSHQSGLDHTNSTIDLIDDISDDHFMAIADRMRLQKTVSSFALVVLHQRQEMEPGITDAEGASTMPPSDGLLGAQTPFSSSSNAPQTARTPNDATGRQPPQFARNYWEPRYSGYPAPGYAPPHPGPSHGGLNNPEFGFYPDPPRSTSPPSNRFSRHDRENMRMQEELALLRNEVAKNEEERAKLEAERAAREAIEAERKAEEQRQKLHQEAMSRAEREARQKYEEELKAQAEAKMAKQKYEEEILRAAAEAKRQQFLKHFSRKQVDQGKQ</sequence>
<dbReference type="AlphaFoldDB" id="A0AAD9YR81"/>
<accession>A0AAD9YR81</accession>
<dbReference type="EMBL" id="VYYT01000047">
    <property type="protein sequence ID" value="KAK2774252.1"/>
    <property type="molecule type" value="Genomic_DNA"/>
</dbReference>
<feature type="region of interest" description="Disordered" evidence="1">
    <location>
        <begin position="307"/>
        <end position="408"/>
    </location>
</feature>
<evidence type="ECO:0000313" key="3">
    <source>
        <dbReference type="Proteomes" id="UP001281614"/>
    </source>
</evidence>
<proteinExistence type="predicted"/>
<feature type="region of interest" description="Disordered" evidence="1">
    <location>
        <begin position="233"/>
        <end position="261"/>
    </location>
</feature>
<evidence type="ECO:0000313" key="2">
    <source>
        <dbReference type="EMBL" id="KAK2774252.1"/>
    </source>
</evidence>
<evidence type="ECO:0008006" key="4">
    <source>
        <dbReference type="Google" id="ProtNLM"/>
    </source>
</evidence>
<gene>
    <name evidence="2" type="ORF">CKAH01_13217</name>
</gene>